<proteinExistence type="predicted"/>
<dbReference type="AlphaFoldDB" id="A0A2A2JII1"/>
<gene>
    <name evidence="1" type="ORF">WR25_11321</name>
</gene>
<keyword evidence="2" id="KW-1185">Reference proteome</keyword>
<comment type="caution">
    <text evidence="1">The sequence shown here is derived from an EMBL/GenBank/DDBJ whole genome shotgun (WGS) entry which is preliminary data.</text>
</comment>
<accession>A0A2A2JII1</accession>
<protein>
    <submittedName>
        <fullName evidence="1">Uncharacterized protein</fullName>
    </submittedName>
</protein>
<name>A0A2A2JII1_9BILA</name>
<evidence type="ECO:0000313" key="1">
    <source>
        <dbReference type="EMBL" id="PAV61475.1"/>
    </source>
</evidence>
<reference evidence="1 2" key="1">
    <citation type="journal article" date="2017" name="Curr. Biol.">
        <title>Genome architecture and evolution of a unichromosomal asexual nematode.</title>
        <authorList>
            <person name="Fradin H."/>
            <person name="Zegar C."/>
            <person name="Gutwein M."/>
            <person name="Lucas J."/>
            <person name="Kovtun M."/>
            <person name="Corcoran D."/>
            <person name="Baugh L.R."/>
            <person name="Kiontke K."/>
            <person name="Gunsalus K."/>
            <person name="Fitch D.H."/>
            <person name="Piano F."/>
        </authorList>
    </citation>
    <scope>NUCLEOTIDE SEQUENCE [LARGE SCALE GENOMIC DNA]</scope>
    <source>
        <strain evidence="1">PF1309</strain>
    </source>
</reference>
<dbReference type="EMBL" id="LIAE01010412">
    <property type="protein sequence ID" value="PAV61475.1"/>
    <property type="molecule type" value="Genomic_DNA"/>
</dbReference>
<sequence length="68" mass="7918">MVRSRPFKTQDVHDLQAKLGVEQYDFSEIFKDVNIDNKKLVKEQRQLKADFTEAARRINAKRSSQPPG</sequence>
<evidence type="ECO:0000313" key="2">
    <source>
        <dbReference type="Proteomes" id="UP000218231"/>
    </source>
</evidence>
<dbReference type="Proteomes" id="UP000218231">
    <property type="component" value="Unassembled WGS sequence"/>
</dbReference>
<organism evidence="1 2">
    <name type="scientific">Diploscapter pachys</name>
    <dbReference type="NCBI Taxonomy" id="2018661"/>
    <lineage>
        <taxon>Eukaryota</taxon>
        <taxon>Metazoa</taxon>
        <taxon>Ecdysozoa</taxon>
        <taxon>Nematoda</taxon>
        <taxon>Chromadorea</taxon>
        <taxon>Rhabditida</taxon>
        <taxon>Rhabditina</taxon>
        <taxon>Rhabditomorpha</taxon>
        <taxon>Rhabditoidea</taxon>
        <taxon>Rhabditidae</taxon>
        <taxon>Diploscapter</taxon>
    </lineage>
</organism>